<proteinExistence type="inferred from homology"/>
<dbReference type="RefSeq" id="WP_109773709.1">
    <property type="nucleotide sequence ID" value="NZ_QGDQ01000007.1"/>
</dbReference>
<dbReference type="InterPro" id="IPR020904">
    <property type="entry name" value="Sc_DH/Rdtase_CS"/>
</dbReference>
<dbReference type="PROSITE" id="PS00061">
    <property type="entry name" value="ADH_SHORT"/>
    <property type="match status" value="1"/>
</dbReference>
<keyword evidence="4" id="KW-1185">Reference proteome</keyword>
<evidence type="ECO:0000256" key="2">
    <source>
        <dbReference type="ARBA" id="ARBA00023002"/>
    </source>
</evidence>
<name>A0A316ABY5_9ACTN</name>
<dbReference type="OrthoDB" id="7064009at2"/>
<dbReference type="InterPro" id="IPR002347">
    <property type="entry name" value="SDR_fam"/>
</dbReference>
<dbReference type="InterPro" id="IPR036291">
    <property type="entry name" value="NAD(P)-bd_dom_sf"/>
</dbReference>
<dbReference type="SUPFAM" id="SSF51735">
    <property type="entry name" value="NAD(P)-binding Rossmann-fold domains"/>
    <property type="match status" value="1"/>
</dbReference>
<keyword evidence="2" id="KW-0560">Oxidoreductase</keyword>
<dbReference type="AlphaFoldDB" id="A0A316ABY5"/>
<dbReference type="Pfam" id="PF13561">
    <property type="entry name" value="adh_short_C2"/>
    <property type="match status" value="1"/>
</dbReference>
<dbReference type="Proteomes" id="UP000245469">
    <property type="component" value="Unassembled WGS sequence"/>
</dbReference>
<organism evidence="3 4">
    <name type="scientific">Quadrisphaera granulorum</name>
    <dbReference type="NCBI Taxonomy" id="317664"/>
    <lineage>
        <taxon>Bacteria</taxon>
        <taxon>Bacillati</taxon>
        <taxon>Actinomycetota</taxon>
        <taxon>Actinomycetes</taxon>
        <taxon>Kineosporiales</taxon>
        <taxon>Kineosporiaceae</taxon>
        <taxon>Quadrisphaera</taxon>
    </lineage>
</organism>
<dbReference type="PANTHER" id="PTHR42760:SF133">
    <property type="entry name" value="3-OXOACYL-[ACYL-CARRIER-PROTEIN] REDUCTASE"/>
    <property type="match status" value="1"/>
</dbReference>
<gene>
    <name evidence="3" type="ORF">BXY45_10780</name>
</gene>
<dbReference type="PRINTS" id="PR00081">
    <property type="entry name" value="GDHRDH"/>
</dbReference>
<comment type="caution">
    <text evidence="3">The sequence shown here is derived from an EMBL/GenBank/DDBJ whole genome shotgun (WGS) entry which is preliminary data.</text>
</comment>
<evidence type="ECO:0000313" key="3">
    <source>
        <dbReference type="EMBL" id="PWJ54384.1"/>
    </source>
</evidence>
<evidence type="ECO:0000313" key="4">
    <source>
        <dbReference type="Proteomes" id="UP000245469"/>
    </source>
</evidence>
<reference evidence="3 4" key="1">
    <citation type="submission" date="2018-03" db="EMBL/GenBank/DDBJ databases">
        <title>Genomic Encyclopedia of Archaeal and Bacterial Type Strains, Phase II (KMG-II): from individual species to whole genera.</title>
        <authorList>
            <person name="Goeker M."/>
        </authorList>
    </citation>
    <scope>NUCLEOTIDE SEQUENCE [LARGE SCALE GENOMIC DNA]</scope>
    <source>
        <strain evidence="3 4">DSM 44889</strain>
    </source>
</reference>
<dbReference type="Gene3D" id="3.40.50.720">
    <property type="entry name" value="NAD(P)-binding Rossmann-like Domain"/>
    <property type="match status" value="1"/>
</dbReference>
<evidence type="ECO:0000256" key="1">
    <source>
        <dbReference type="ARBA" id="ARBA00006484"/>
    </source>
</evidence>
<protein>
    <submittedName>
        <fullName evidence="3">NAD(P)-dependent dehydrogenase (Short-subunit alcohol dehydrogenase family)</fullName>
    </submittedName>
</protein>
<dbReference type="GO" id="GO:0016616">
    <property type="term" value="F:oxidoreductase activity, acting on the CH-OH group of donors, NAD or NADP as acceptor"/>
    <property type="evidence" value="ECO:0007669"/>
    <property type="project" value="TreeGrafter"/>
</dbReference>
<dbReference type="EMBL" id="QGDQ01000007">
    <property type="protein sequence ID" value="PWJ54384.1"/>
    <property type="molecule type" value="Genomic_DNA"/>
</dbReference>
<accession>A0A316ABY5</accession>
<dbReference type="PRINTS" id="PR00080">
    <property type="entry name" value="SDRFAMILY"/>
</dbReference>
<sequence>MSSEFEGKVALVTGAGAGLGQGVAVALGARGASVLVHDLDADSARAVVEQITAAGGTAVAGQGDVADPAVMKAAVEQAVEAFGGLHLAVNNAGIGGPRGQLEDYDDSDGFAAYDRLIDINLNSVFYGMRYQLPAIIAAGGGAVVNMSSIYGVVGDSTVAPYTAAKHGVAGMTKAAAAGAAARGVRVNSVHPGYIRTRLLEEVSKEVQDLIATKHPIGRLGTVDEVTEVVLFLLSERASFVVGAQFVVDGGFTAV</sequence>
<dbReference type="PANTHER" id="PTHR42760">
    <property type="entry name" value="SHORT-CHAIN DEHYDROGENASES/REDUCTASES FAMILY MEMBER"/>
    <property type="match status" value="1"/>
</dbReference>
<comment type="similarity">
    <text evidence="1">Belongs to the short-chain dehydrogenases/reductases (SDR) family.</text>
</comment>
<dbReference type="FunFam" id="3.40.50.720:FF:000084">
    <property type="entry name" value="Short-chain dehydrogenase reductase"/>
    <property type="match status" value="1"/>
</dbReference>